<evidence type="ECO:0000313" key="7">
    <source>
        <dbReference type="Proteomes" id="UP001165413"/>
    </source>
</evidence>
<gene>
    <name evidence="6" type="ORF">NLF92_05695</name>
</gene>
<dbReference type="Gene3D" id="3.20.20.300">
    <property type="entry name" value="Glycoside hydrolase, family 3, N-terminal domain"/>
    <property type="match status" value="1"/>
</dbReference>
<feature type="domain" description="Glycoside hydrolase family 3 N-terminal" evidence="3">
    <location>
        <begin position="69"/>
        <end position="392"/>
    </location>
</feature>
<dbReference type="Pfam" id="PF18559">
    <property type="entry name" value="Exop_C"/>
    <property type="match status" value="1"/>
</dbReference>
<reference evidence="6" key="1">
    <citation type="submission" date="2022-07" db="EMBL/GenBank/DDBJ databases">
        <title>Characterization of the Novel Bacterium Alteromonas immobilis LMIT006 and Alteromonas gregis LMIT007.</title>
        <authorList>
            <person name="Lin X."/>
        </authorList>
    </citation>
    <scope>NUCLEOTIDE SEQUENCE</scope>
    <source>
        <strain evidence="6">LMIT007</strain>
    </source>
</reference>
<dbReference type="InterPro" id="IPR036881">
    <property type="entry name" value="Glyco_hydro_3_C_sf"/>
</dbReference>
<dbReference type="Pfam" id="PF01915">
    <property type="entry name" value="Glyco_hydro_3_C"/>
    <property type="match status" value="1"/>
</dbReference>
<dbReference type="PANTHER" id="PTHR30620:SF77">
    <property type="entry name" value="LYSOSOMAL BETA GLUCOSIDASE-LIKE"/>
    <property type="match status" value="1"/>
</dbReference>
<dbReference type="InterPro" id="IPR041443">
    <property type="entry name" value="Exop_C"/>
</dbReference>
<feature type="chain" id="PRO_5041376028" evidence="2">
    <location>
        <begin position="23"/>
        <end position="847"/>
    </location>
</feature>
<feature type="signal peptide" evidence="2">
    <location>
        <begin position="1"/>
        <end position="22"/>
    </location>
</feature>
<evidence type="ECO:0000313" key="6">
    <source>
        <dbReference type="EMBL" id="MCP3428435.1"/>
    </source>
</evidence>
<evidence type="ECO:0000259" key="5">
    <source>
        <dbReference type="Pfam" id="PF18559"/>
    </source>
</evidence>
<dbReference type="PROSITE" id="PS51257">
    <property type="entry name" value="PROKAR_LIPOPROTEIN"/>
    <property type="match status" value="1"/>
</dbReference>
<dbReference type="Gene3D" id="3.40.50.1700">
    <property type="entry name" value="Glycoside hydrolase family 3 C-terminal domain"/>
    <property type="match status" value="1"/>
</dbReference>
<keyword evidence="1" id="KW-0378">Hydrolase</keyword>
<proteinExistence type="predicted"/>
<dbReference type="PRINTS" id="PR00133">
    <property type="entry name" value="GLHYDRLASE3"/>
</dbReference>
<protein>
    <submittedName>
        <fullName evidence="6">Exo 1,3/1,4-beta-D-glucan glucohydrolase</fullName>
    </submittedName>
</protein>
<dbReference type="InterPro" id="IPR051915">
    <property type="entry name" value="Cellulose_Degrad_GH3"/>
</dbReference>
<dbReference type="InterPro" id="IPR002772">
    <property type="entry name" value="Glyco_hydro_3_C"/>
</dbReference>
<comment type="caution">
    <text evidence="6">The sequence shown here is derived from an EMBL/GenBank/DDBJ whole genome shotgun (WGS) entry which is preliminary data.</text>
</comment>
<evidence type="ECO:0000259" key="3">
    <source>
        <dbReference type="Pfam" id="PF00933"/>
    </source>
</evidence>
<keyword evidence="2" id="KW-0732">Signal</keyword>
<dbReference type="SUPFAM" id="SSF52279">
    <property type="entry name" value="Beta-D-glucan exohydrolase, C-terminal domain"/>
    <property type="match status" value="1"/>
</dbReference>
<dbReference type="Pfam" id="PF00933">
    <property type="entry name" value="Glyco_hydro_3"/>
    <property type="match status" value="1"/>
</dbReference>
<dbReference type="GO" id="GO:0009251">
    <property type="term" value="P:glucan catabolic process"/>
    <property type="evidence" value="ECO:0007669"/>
    <property type="project" value="TreeGrafter"/>
</dbReference>
<evidence type="ECO:0000259" key="4">
    <source>
        <dbReference type="Pfam" id="PF01915"/>
    </source>
</evidence>
<dbReference type="InterPro" id="IPR017853">
    <property type="entry name" value="GH"/>
</dbReference>
<sequence length="847" mass="90930">MKFNRLLLSSLVAIALSACGTAEIDKTDIVTSQAQSEQNVHPVWPKLDIVVKSDPAVEAKVAEILQGMTLEQKVAQMIQPEIRDVTVAEMRQYGFGSYLNGGGSYPNGNKQSTAADWIDLAEQMYQASIDDSLDGSTIPTMWGTDAVHGHNNVIGATLFPHNIGLGAANDPDLIERIAEVTATEVLVTGIDWIFAPTVATVRNDRWGRTYEGYSEHPDIVRDYSAAIVKGLQGQGESFMGDGKVISNVKHFVGDGGTTDGIDQGNTIVDDETLFNIHSQGYVGGLSAGSQVVMASFNRWNGQKIHGNKYLLTDVLKDTMGFDGFVVGDWNGHGQVAGCSNESCPQSINAGLDMFMAPTQSWKPLFKNTVQQIQDGVIPMSRVDDAVTRILRVKVRAGLFEKPSPAERSLSGKTELLGAAEHRAVAREAVRKSLVLLKNQNNLLPLSPTQNILVAGDGADNIGKQSGGWTITWQGTNNVNSDFPGGSSVWDGIASQVTAAGGTATLSVDGSFSEKPDVAVVVFGEEPYAEGVGDIATLEYSPGNKKDLALLNSFKDQGIPVVALFITGRPLWVNPELNASDAFVAIWLPGSEGAGVADVILRDANEAVQYDFHGKLSFSWPKDPNQIVNKGDDDYDPLFPYGFGLTYQDTDTLGDDLSEVIASKKQDKPLVFFERSTQAPWALTLVSAFNTVAVNANSMAIGDVQYRTEDRVVQEDAFQIKTLGGSWAGIRFKGNGQAQDFNASMAQNSQLSMLVNVKEAPTADVLVGLNCGTVDGCKSVINIREQLTKMSKNTWNTLSIDAKCWSDKGISYAALNEGLNIISAGQMTVSFSAIGFVQPEATSAITCP</sequence>
<dbReference type="GO" id="GO:0008422">
    <property type="term" value="F:beta-glucosidase activity"/>
    <property type="evidence" value="ECO:0007669"/>
    <property type="project" value="TreeGrafter"/>
</dbReference>
<dbReference type="EMBL" id="JANATA010000007">
    <property type="protein sequence ID" value="MCP3428435.1"/>
    <property type="molecule type" value="Genomic_DNA"/>
</dbReference>
<dbReference type="InterPro" id="IPR036962">
    <property type="entry name" value="Glyco_hydro_3_N_sf"/>
</dbReference>
<dbReference type="Gene3D" id="2.60.120.430">
    <property type="entry name" value="Galactose-binding lectin"/>
    <property type="match status" value="1"/>
</dbReference>
<organism evidence="6 7">
    <name type="scientific">Opacimonas viscosa</name>
    <dbReference type="NCBI Taxonomy" id="2961944"/>
    <lineage>
        <taxon>Bacteria</taxon>
        <taxon>Pseudomonadati</taxon>
        <taxon>Pseudomonadota</taxon>
        <taxon>Gammaproteobacteria</taxon>
        <taxon>Alteromonadales</taxon>
        <taxon>Alteromonadaceae</taxon>
        <taxon>Opacimonas</taxon>
    </lineage>
</organism>
<keyword evidence="7" id="KW-1185">Reference proteome</keyword>
<dbReference type="AlphaFoldDB" id="A0AA41WY00"/>
<accession>A0AA41WY00</accession>
<feature type="domain" description="Glycoside hydrolase family 3 C-terminal" evidence="4">
    <location>
        <begin position="433"/>
        <end position="646"/>
    </location>
</feature>
<name>A0AA41WY00_9ALTE</name>
<dbReference type="SUPFAM" id="SSF51445">
    <property type="entry name" value="(Trans)glycosidases"/>
    <property type="match status" value="1"/>
</dbReference>
<feature type="domain" description="ExoP galactose-binding-like" evidence="5">
    <location>
        <begin position="678"/>
        <end position="833"/>
    </location>
</feature>
<dbReference type="InterPro" id="IPR001764">
    <property type="entry name" value="Glyco_hydro_3_N"/>
</dbReference>
<dbReference type="PANTHER" id="PTHR30620">
    <property type="entry name" value="PERIPLASMIC BETA-GLUCOSIDASE-RELATED"/>
    <property type="match status" value="1"/>
</dbReference>
<dbReference type="RefSeq" id="WP_254099713.1">
    <property type="nucleotide sequence ID" value="NZ_JANATA010000007.1"/>
</dbReference>
<evidence type="ECO:0000256" key="2">
    <source>
        <dbReference type="SAM" id="SignalP"/>
    </source>
</evidence>
<dbReference type="Proteomes" id="UP001165413">
    <property type="component" value="Unassembled WGS sequence"/>
</dbReference>
<evidence type="ECO:0000256" key="1">
    <source>
        <dbReference type="ARBA" id="ARBA00022801"/>
    </source>
</evidence>